<dbReference type="EMBL" id="VSSQ01058774">
    <property type="protein sequence ID" value="MPN12430.1"/>
    <property type="molecule type" value="Genomic_DNA"/>
</dbReference>
<proteinExistence type="predicted"/>
<protein>
    <submittedName>
        <fullName evidence="1">Uncharacterized protein</fullName>
    </submittedName>
</protein>
<dbReference type="AlphaFoldDB" id="A0A645FEN9"/>
<reference evidence="1" key="1">
    <citation type="submission" date="2019-08" db="EMBL/GenBank/DDBJ databases">
        <authorList>
            <person name="Kucharzyk K."/>
            <person name="Murdoch R.W."/>
            <person name="Higgins S."/>
            <person name="Loffler F."/>
        </authorList>
    </citation>
    <scope>NUCLEOTIDE SEQUENCE</scope>
</reference>
<organism evidence="1">
    <name type="scientific">bioreactor metagenome</name>
    <dbReference type="NCBI Taxonomy" id="1076179"/>
    <lineage>
        <taxon>unclassified sequences</taxon>
        <taxon>metagenomes</taxon>
        <taxon>ecological metagenomes</taxon>
    </lineage>
</organism>
<accession>A0A645FEN9</accession>
<comment type="caution">
    <text evidence="1">The sequence shown here is derived from an EMBL/GenBank/DDBJ whole genome shotgun (WGS) entry which is preliminary data.</text>
</comment>
<evidence type="ECO:0000313" key="1">
    <source>
        <dbReference type="EMBL" id="MPN12430.1"/>
    </source>
</evidence>
<gene>
    <name evidence="1" type="ORF">SDC9_159748</name>
</gene>
<name>A0A645FEN9_9ZZZZ</name>
<sequence>MPALDVAEVGCGMGPERFTVGEQEVEGAVRSDLRGQLAQGVGQLFDAGHAGMGLPQLLHDPAEGLFAVRVANGLEVGMKLGGEVLEIAVVREDPVASPEFAHEGVAVLQADHALGGLADMGYDVGALDRVFADELGDLGVDGAFVIDEVAQALVFEEGDAPAVGVVAGVACALREA</sequence>